<evidence type="ECO:0000313" key="2">
    <source>
        <dbReference type="Proteomes" id="UP001519667"/>
    </source>
</evidence>
<dbReference type="RefSeq" id="WP_215373794.1">
    <property type="nucleotide sequence ID" value="NZ_JAGTIS010000004.1"/>
</dbReference>
<organism evidence="1 2">
    <name type="scientific">Metapseudomonas boanensis</name>
    <dbReference type="NCBI Taxonomy" id="2822138"/>
    <lineage>
        <taxon>Bacteria</taxon>
        <taxon>Pseudomonadati</taxon>
        <taxon>Pseudomonadota</taxon>
        <taxon>Gammaproteobacteria</taxon>
        <taxon>Pseudomonadales</taxon>
        <taxon>Pseudomonadaceae</taxon>
        <taxon>Metapseudomonas</taxon>
    </lineage>
</organism>
<dbReference type="Proteomes" id="UP001519667">
    <property type="component" value="Unassembled WGS sequence"/>
</dbReference>
<evidence type="ECO:0000313" key="1">
    <source>
        <dbReference type="EMBL" id="MBT8766642.1"/>
    </source>
</evidence>
<comment type="caution">
    <text evidence="1">The sequence shown here is derived from an EMBL/GenBank/DDBJ whole genome shotgun (WGS) entry which is preliminary data.</text>
</comment>
<accession>A0ABS5XG38</accession>
<dbReference type="EMBL" id="JAGTIS010000004">
    <property type="protein sequence ID" value="MBT8766642.1"/>
    <property type="molecule type" value="Genomic_DNA"/>
</dbReference>
<sequence>MLQPNEQVDLAGAWWLVLQRADINQVLEAVLNGLSQGSGLTPMMMPC</sequence>
<name>A0ABS5XG38_9GAMM</name>
<protein>
    <submittedName>
        <fullName evidence="1">Uncharacterized protein</fullName>
    </submittedName>
</protein>
<gene>
    <name evidence="1" type="ORF">J7302_10970</name>
</gene>
<reference evidence="1 2" key="1">
    <citation type="submission" date="2021-04" db="EMBL/GenBank/DDBJ databases">
        <title>Pseudomonas boanensis sp. nov., a bacterium isolated from river water used for household purposes in Boane District, Mozambique.</title>
        <authorList>
            <person name="Nicklasson M."/>
            <person name="Martin-Rodriguez A.J."/>
            <person name="Thorell K."/>
            <person name="Neves L."/>
            <person name="Mussagy A."/>
            <person name="Rydberg H.A."/>
            <person name="Hernroth B."/>
            <person name="Svensson-Stadler L."/>
            <person name="Sjoling A."/>
        </authorList>
    </citation>
    <scope>NUCLEOTIDE SEQUENCE [LARGE SCALE GENOMIC DNA]</scope>
    <source>
        <strain evidence="1 2">DB1</strain>
    </source>
</reference>
<keyword evidence="2" id="KW-1185">Reference proteome</keyword>
<proteinExistence type="predicted"/>